<sequence length="111" mass="12610">MKLIFAVVHDDDTNKAVRHLNEKRYRVTKLSSTGGFLRKGNTTLMIGVEDEQVEEVFEILQKECAKRKQVEVTTPYPQGDLSMISYSYIPITVEVGGATVFVLNVEQFKKI</sequence>
<reference evidence="1 2" key="1">
    <citation type="submission" date="2018-08" db="EMBL/GenBank/DDBJ databases">
        <title>A genome reference for cultivated species of the human gut microbiota.</title>
        <authorList>
            <person name="Zou Y."/>
            <person name="Xue W."/>
            <person name="Luo G."/>
        </authorList>
    </citation>
    <scope>NUCLEOTIDE SEQUENCE [LARGE SCALE GENOMIC DNA]</scope>
    <source>
        <strain evidence="1 2">AF37-2AT</strain>
    </source>
</reference>
<dbReference type="RefSeq" id="WP_024731509.1">
    <property type="nucleotide sequence ID" value="NZ_BAABYU010000001.1"/>
</dbReference>
<comment type="caution">
    <text evidence="1">The sequence shown here is derived from an EMBL/GenBank/DDBJ whole genome shotgun (WGS) entry which is preliminary data.</text>
</comment>
<dbReference type="PANTHER" id="PTHR38456:SF1">
    <property type="entry name" value="CYCLIC DI-AMP RECEPTOR A"/>
    <property type="match status" value="1"/>
</dbReference>
<dbReference type="AlphaFoldDB" id="A0A3E3JZ16"/>
<dbReference type="Pfam" id="PF06153">
    <property type="entry name" value="CdAMP_rec"/>
    <property type="match status" value="1"/>
</dbReference>
<dbReference type="Proteomes" id="UP000261080">
    <property type="component" value="Unassembled WGS sequence"/>
</dbReference>
<dbReference type="OrthoDB" id="9794275at2"/>
<organism evidence="1 2">
    <name type="scientific">Sellimonas intestinalis</name>
    <dbReference type="NCBI Taxonomy" id="1653434"/>
    <lineage>
        <taxon>Bacteria</taxon>
        <taxon>Bacillati</taxon>
        <taxon>Bacillota</taxon>
        <taxon>Clostridia</taxon>
        <taxon>Lachnospirales</taxon>
        <taxon>Lachnospiraceae</taxon>
        <taxon>Sellimonas</taxon>
    </lineage>
</organism>
<dbReference type="SUPFAM" id="SSF54913">
    <property type="entry name" value="GlnB-like"/>
    <property type="match status" value="1"/>
</dbReference>
<dbReference type="InterPro" id="IPR010375">
    <property type="entry name" value="CdAMP_rec"/>
</dbReference>
<name>A0A3E3JZ16_9FIRM</name>
<gene>
    <name evidence="1" type="ORF">DW016_14800</name>
</gene>
<dbReference type="InterPro" id="IPR011322">
    <property type="entry name" value="N-reg_PII-like_a/b"/>
</dbReference>
<dbReference type="Gene3D" id="3.30.70.120">
    <property type="match status" value="1"/>
</dbReference>
<proteinExistence type="predicted"/>
<dbReference type="GeneID" id="97194612"/>
<evidence type="ECO:0000313" key="1">
    <source>
        <dbReference type="EMBL" id="RGE84755.1"/>
    </source>
</evidence>
<dbReference type="EMBL" id="QVLX01000012">
    <property type="protein sequence ID" value="RGE84755.1"/>
    <property type="molecule type" value="Genomic_DNA"/>
</dbReference>
<dbReference type="PANTHER" id="PTHR38456">
    <property type="entry name" value="CYCLIC DI-AMP RECEPTOR A"/>
    <property type="match status" value="1"/>
</dbReference>
<keyword evidence="2" id="KW-1185">Reference proteome</keyword>
<accession>A0A3E3JZ16</accession>
<dbReference type="InterPro" id="IPR015867">
    <property type="entry name" value="N-reg_PII/ATP_PRibTrfase_C"/>
</dbReference>
<evidence type="ECO:0000313" key="2">
    <source>
        <dbReference type="Proteomes" id="UP000261080"/>
    </source>
</evidence>
<protein>
    <submittedName>
        <fullName evidence="1">Transcriptional regulator</fullName>
    </submittedName>
</protein>